<feature type="region of interest" description="Disordered" evidence="1">
    <location>
        <begin position="1"/>
        <end position="50"/>
    </location>
</feature>
<evidence type="ECO:0000313" key="3">
    <source>
        <dbReference type="Proteomes" id="UP000309667"/>
    </source>
</evidence>
<feature type="region of interest" description="Disordered" evidence="1">
    <location>
        <begin position="966"/>
        <end position="992"/>
    </location>
</feature>
<keyword evidence="3" id="KW-1185">Reference proteome</keyword>
<organism evidence="2 3">
    <name type="scientific">Rhizobium rhizophilum</name>
    <dbReference type="NCBI Taxonomy" id="1850373"/>
    <lineage>
        <taxon>Bacteria</taxon>
        <taxon>Pseudomonadati</taxon>
        <taxon>Pseudomonadota</taxon>
        <taxon>Alphaproteobacteria</taxon>
        <taxon>Hyphomicrobiales</taxon>
        <taxon>Rhizobiaceae</taxon>
        <taxon>Rhizobium/Agrobacterium group</taxon>
        <taxon>Rhizobium</taxon>
    </lineage>
</organism>
<comment type="caution">
    <text evidence="2">The sequence shown here is derived from an EMBL/GenBank/DDBJ whole genome shotgun (WGS) entry which is preliminary data.</text>
</comment>
<sequence length="992" mass="106155">MNLEQKRAVALAQARRRRAEAEQTEIRPEDRRDSRGVPGGPDLPAIPPPGRAERAIDTAGTVLGAPLDTADSVLSSIFGMPPSEISAGDLFGSGMQAVAGIKENRRIEATNPGIQPGGAPLSERAYSSFLNTPEARDRYLTNTYGAENEGWYVLNDQFGNPTDRRVVRDKDGIERLFNPPGIDMGDVASISGAVPDLVGAIGGAAASVPAYSATPAVGIPASAVMSAAGAQMVGETVGRLFPENREAEPSVVDDVLPRAAKEASVDALLGTIFGGAGRLASGATNWAKAPFAKSASDPIATEFRQASERLRSQGYDIAPLASEEGAGGFVPRMEGLLEKLPGSSEAMRQYRQHGDQAVSRFQDDLAGGVDPNAVGREAVGELSTQRQNLTIDREQALTRADQAIDRNQTNLTERQGPLMSAEGAGQQTRAGLERARQEFKDEAKRLYDAARAAPGGQDAIVNVSPVRDQVARIREALPPTADGSPSNRFTPQGLSRFLLGVDDIAENVTIEQARQMRSLIMDAIDDKTLMPGVPERYLNQLNQAISRSIDDSVARAGTPELRQALSQANRFYAQNIDRFNRKGIAETYREPTQSGFVEDNKLVERLLSGRGNPGVIRETRDLMGADSREWAATRRSAVEQILDTGRDQTRQGRKVVSVDGLVERLNRLDDEAVTELFGVADAQQLRNLAVDISNRSKYLDAEALSQNGTPNIMSQLRAAAVAEDQIAKQYRDSAIGPFLRGENGAAAKLNAEELVPWLYRRASPNEALQVMTKLPTPMKAQVERGIVADIVESAISRGGGDMSAVRRLVTNEANPADSQGIAELLGAGKDSVSRQQADRINALVSPENRQALRDLALITARRQERDATTSAIGGLAAGAAVTGMLSSPGRAFQGAVVARGLAALITQPGFRRWMTNTNRKTMSPGTQAQMTALTPQAIGLAGNALAENSDVQAALEWLNAGASQINEAGERGTRPPQGAGSWEDFFDREIAR</sequence>
<feature type="compositionally biased region" description="Basic and acidic residues" evidence="1">
    <location>
        <begin position="19"/>
        <end position="35"/>
    </location>
</feature>
<evidence type="ECO:0008006" key="4">
    <source>
        <dbReference type="Google" id="ProtNLM"/>
    </source>
</evidence>
<accession>A0ABY2QWE1</accession>
<dbReference type="RefSeq" id="WP_136558551.1">
    <property type="nucleotide sequence ID" value="NZ_STGT01000003.1"/>
</dbReference>
<evidence type="ECO:0000256" key="1">
    <source>
        <dbReference type="SAM" id="MobiDB-lite"/>
    </source>
</evidence>
<reference evidence="2 3" key="1">
    <citation type="submission" date="2019-04" db="EMBL/GenBank/DDBJ databases">
        <title>Genome sequence of strain 7209-2.</title>
        <authorList>
            <person name="Gao J."/>
            <person name="Sun J."/>
        </authorList>
    </citation>
    <scope>NUCLEOTIDE SEQUENCE [LARGE SCALE GENOMIC DNA]</scope>
    <source>
        <strain evidence="2 3">7209-2</strain>
    </source>
</reference>
<dbReference type="EMBL" id="STGT01000003">
    <property type="protein sequence ID" value="THV13861.1"/>
    <property type="molecule type" value="Genomic_DNA"/>
</dbReference>
<proteinExistence type="predicted"/>
<gene>
    <name evidence="2" type="ORF">E9677_13250</name>
</gene>
<evidence type="ECO:0000313" key="2">
    <source>
        <dbReference type="EMBL" id="THV13861.1"/>
    </source>
</evidence>
<dbReference type="Proteomes" id="UP000309667">
    <property type="component" value="Unassembled WGS sequence"/>
</dbReference>
<protein>
    <recommendedName>
        <fullName evidence="4">Large polyvalent protein associated domain-containing protein</fullName>
    </recommendedName>
</protein>
<name>A0ABY2QWE1_9HYPH</name>